<dbReference type="Pfam" id="PF24621">
    <property type="entry name" value="DHQS_C"/>
    <property type="match status" value="1"/>
</dbReference>
<accession>A0A9X2BCT9</accession>
<dbReference type="GO" id="GO:0000166">
    <property type="term" value="F:nucleotide binding"/>
    <property type="evidence" value="ECO:0007669"/>
    <property type="project" value="UniProtKB-KW"/>
</dbReference>
<feature type="domain" description="3-dehydroquinate synthase N-terminal" evidence="19">
    <location>
        <begin position="69"/>
        <end position="180"/>
    </location>
</feature>
<comment type="cofactor">
    <cofactor evidence="2 18">
        <name>NAD(+)</name>
        <dbReference type="ChEBI" id="CHEBI:57540"/>
    </cofactor>
</comment>
<dbReference type="NCBIfam" id="TIGR01357">
    <property type="entry name" value="aroB"/>
    <property type="match status" value="1"/>
</dbReference>
<comment type="function">
    <text evidence="18">Catalyzes the conversion of 3-deoxy-D-arabino-heptulosonate 7-phosphate (DAHP) to dehydroquinate (DHQ).</text>
</comment>
<feature type="binding site" evidence="18">
    <location>
        <position position="248"/>
    </location>
    <ligand>
        <name>Zn(2+)</name>
        <dbReference type="ChEBI" id="CHEBI:29105"/>
    </ligand>
</feature>
<evidence type="ECO:0000256" key="9">
    <source>
        <dbReference type="ARBA" id="ARBA00022490"/>
    </source>
</evidence>
<feature type="binding site" evidence="18">
    <location>
        <position position="185"/>
    </location>
    <ligand>
        <name>Zn(2+)</name>
        <dbReference type="ChEBI" id="CHEBI:29105"/>
    </ligand>
</feature>
<evidence type="ECO:0000256" key="3">
    <source>
        <dbReference type="ARBA" id="ARBA00001947"/>
    </source>
</evidence>
<keyword evidence="11 18" id="KW-0479">Metal-binding</keyword>
<dbReference type="FunFam" id="3.40.50.1970:FF:000007">
    <property type="entry name" value="Pentafunctional AROM polypeptide"/>
    <property type="match status" value="1"/>
</dbReference>
<evidence type="ECO:0000256" key="2">
    <source>
        <dbReference type="ARBA" id="ARBA00001911"/>
    </source>
</evidence>
<keyword evidence="9 18" id="KW-0963">Cytoplasm</keyword>
<evidence type="ECO:0000256" key="13">
    <source>
        <dbReference type="ARBA" id="ARBA00022833"/>
    </source>
</evidence>
<evidence type="ECO:0000256" key="5">
    <source>
        <dbReference type="ARBA" id="ARBA00004661"/>
    </source>
</evidence>
<feature type="binding site" evidence="18">
    <location>
        <begin position="131"/>
        <end position="132"/>
    </location>
    <ligand>
        <name>NAD(+)</name>
        <dbReference type="ChEBI" id="CHEBI:57540"/>
    </ligand>
</feature>
<evidence type="ECO:0000256" key="12">
    <source>
        <dbReference type="ARBA" id="ARBA00022741"/>
    </source>
</evidence>
<dbReference type="InterPro" id="IPR056179">
    <property type="entry name" value="DHQS_C"/>
</dbReference>
<proteinExistence type="inferred from homology"/>
<reference evidence="21" key="1">
    <citation type="submission" date="2021-09" db="EMBL/GenBank/DDBJ databases">
        <title>Genome analysis of Fictibacillus sp. KIGAM418 isolated from marine sediment.</title>
        <authorList>
            <person name="Seo M.-J."/>
            <person name="Cho E.-S."/>
            <person name="Hwang C.Y."/>
        </authorList>
    </citation>
    <scope>NUCLEOTIDE SEQUENCE</scope>
    <source>
        <strain evidence="21">KIGAM418</strain>
    </source>
</reference>
<organism evidence="21 22">
    <name type="scientific">Fictibacillus marinisediminis</name>
    <dbReference type="NCBI Taxonomy" id="2878389"/>
    <lineage>
        <taxon>Bacteria</taxon>
        <taxon>Bacillati</taxon>
        <taxon>Bacillota</taxon>
        <taxon>Bacilli</taxon>
        <taxon>Bacillales</taxon>
        <taxon>Fictibacillaceae</taxon>
        <taxon>Fictibacillus</taxon>
    </lineage>
</organism>
<evidence type="ECO:0000256" key="18">
    <source>
        <dbReference type="HAMAP-Rule" id="MF_00110"/>
    </source>
</evidence>
<evidence type="ECO:0000256" key="17">
    <source>
        <dbReference type="ARBA" id="ARBA00023285"/>
    </source>
</evidence>
<dbReference type="InterPro" id="IPR030960">
    <property type="entry name" value="DHQS/DOIS_N"/>
</dbReference>
<evidence type="ECO:0000256" key="7">
    <source>
        <dbReference type="ARBA" id="ARBA00013031"/>
    </source>
</evidence>
<dbReference type="GO" id="GO:0005737">
    <property type="term" value="C:cytoplasm"/>
    <property type="evidence" value="ECO:0007669"/>
    <property type="project" value="UniProtKB-SubCell"/>
</dbReference>
<dbReference type="RefSeq" id="WP_248252748.1">
    <property type="nucleotide sequence ID" value="NZ_JAIWJX010000002.1"/>
</dbReference>
<comment type="subcellular location">
    <subcellularLocation>
        <location evidence="4 18">Cytoplasm</location>
    </subcellularLocation>
</comment>
<evidence type="ECO:0000256" key="4">
    <source>
        <dbReference type="ARBA" id="ARBA00004496"/>
    </source>
</evidence>
<dbReference type="EC" id="4.2.3.4" evidence="7 18"/>
<keyword evidence="15 18" id="KW-0057">Aromatic amino acid biosynthesis</keyword>
<dbReference type="InterPro" id="IPR050071">
    <property type="entry name" value="Dehydroquinate_synthase"/>
</dbReference>
<dbReference type="CDD" id="cd08195">
    <property type="entry name" value="DHQS"/>
    <property type="match status" value="1"/>
</dbReference>
<keyword evidence="13 18" id="KW-0862">Zinc</keyword>
<keyword evidence="16 18" id="KW-0456">Lyase</keyword>
<dbReference type="GO" id="GO:0009423">
    <property type="term" value="P:chorismate biosynthetic process"/>
    <property type="evidence" value="ECO:0007669"/>
    <property type="project" value="UniProtKB-UniRule"/>
</dbReference>
<dbReference type="EMBL" id="JAIWJX010000002">
    <property type="protein sequence ID" value="MCK6257229.1"/>
    <property type="molecule type" value="Genomic_DNA"/>
</dbReference>
<evidence type="ECO:0000313" key="21">
    <source>
        <dbReference type="EMBL" id="MCK6257229.1"/>
    </source>
</evidence>
<sequence>METMKINTDSKRYPVFIGGTVLEELPDFIQALSPRVTSILILSDETVSSLYLKETAGKLENIGQSLHSFVVPSGDKEKSFHNYYECLTFALEQGLDRHSLILALGGGMIGDLAGFVAGTYMRGIRFIQVPTTLLAHDSAVGGKTGINHPLGKNMVGVFHQPEAVFYSTAFLKSLPEAEWRSGFAEVIKHSLIADEEFYYWLVKEVSGLQDISEDKLAYLLKRAISIKAQVVSQDERESGLRAILNFGHTLGHAIESKAGYGAISHGDAVSIGMRFALKLSESISGKNLHYNMISDWLHDYQFPALPPQLEAVELLETMKRDKKSTMGHVNMVLLEEIGQAYVQEVNDSFLLDSLQEFILTDKEQYSE</sequence>
<keyword evidence="22" id="KW-1185">Reference proteome</keyword>
<comment type="cofactor">
    <cofactor evidence="18">
        <name>Co(2+)</name>
        <dbReference type="ChEBI" id="CHEBI:48828"/>
    </cofactor>
    <cofactor evidence="18">
        <name>Zn(2+)</name>
        <dbReference type="ChEBI" id="CHEBI:29105"/>
    </cofactor>
    <text evidence="18">Binds 1 divalent metal cation per subunit. Can use either Co(2+) or Zn(2+).</text>
</comment>
<comment type="caution">
    <text evidence="18">Lacks conserved residue(s) required for the propagation of feature annotation.</text>
</comment>
<keyword evidence="17 18" id="KW-0170">Cobalt</keyword>
<dbReference type="InterPro" id="IPR030963">
    <property type="entry name" value="DHQ_synth_fam"/>
</dbReference>
<evidence type="ECO:0000259" key="19">
    <source>
        <dbReference type="Pfam" id="PF01761"/>
    </source>
</evidence>
<feature type="binding site" evidence="18">
    <location>
        <position position="143"/>
    </location>
    <ligand>
        <name>NAD(+)</name>
        <dbReference type="ChEBI" id="CHEBI:57540"/>
    </ligand>
</feature>
<protein>
    <recommendedName>
        <fullName evidence="8 18">3-dehydroquinate synthase</fullName>
        <shortName evidence="18">DHQS</shortName>
        <ecNumber evidence="7 18">4.2.3.4</ecNumber>
    </recommendedName>
</protein>
<feature type="binding site" evidence="18">
    <location>
        <position position="265"/>
    </location>
    <ligand>
        <name>Zn(2+)</name>
        <dbReference type="ChEBI" id="CHEBI:29105"/>
    </ligand>
</feature>
<dbReference type="Pfam" id="PF01761">
    <property type="entry name" value="DHQ_synthase"/>
    <property type="match status" value="1"/>
</dbReference>
<dbReference type="GO" id="GO:0008652">
    <property type="term" value="P:amino acid biosynthetic process"/>
    <property type="evidence" value="ECO:0007669"/>
    <property type="project" value="UniProtKB-KW"/>
</dbReference>
<evidence type="ECO:0000256" key="11">
    <source>
        <dbReference type="ARBA" id="ARBA00022723"/>
    </source>
</evidence>
<comment type="cofactor">
    <cofactor evidence="3">
        <name>Zn(2+)</name>
        <dbReference type="ChEBI" id="CHEBI:29105"/>
    </cofactor>
</comment>
<evidence type="ECO:0000256" key="6">
    <source>
        <dbReference type="ARBA" id="ARBA00005412"/>
    </source>
</evidence>
<name>A0A9X2BCT9_9BACL</name>
<dbReference type="PANTHER" id="PTHR43622">
    <property type="entry name" value="3-DEHYDROQUINATE SYNTHASE"/>
    <property type="match status" value="1"/>
</dbReference>
<evidence type="ECO:0000256" key="8">
    <source>
        <dbReference type="ARBA" id="ARBA00017684"/>
    </source>
</evidence>
<dbReference type="Gene3D" id="1.20.1090.10">
    <property type="entry name" value="Dehydroquinate synthase-like - alpha domain"/>
    <property type="match status" value="1"/>
</dbReference>
<comment type="caution">
    <text evidence="21">The sequence shown here is derived from an EMBL/GenBank/DDBJ whole genome shotgun (WGS) entry which is preliminary data.</text>
</comment>
<evidence type="ECO:0000256" key="16">
    <source>
        <dbReference type="ARBA" id="ARBA00023239"/>
    </source>
</evidence>
<dbReference type="SUPFAM" id="SSF56796">
    <property type="entry name" value="Dehydroquinate synthase-like"/>
    <property type="match status" value="1"/>
</dbReference>
<dbReference type="InterPro" id="IPR016037">
    <property type="entry name" value="DHQ_synth_AroB"/>
</dbReference>
<feature type="domain" description="3-dehydroquinate synthase C-terminal" evidence="20">
    <location>
        <begin position="182"/>
        <end position="324"/>
    </location>
</feature>
<gene>
    <name evidence="18 21" type="primary">aroB</name>
    <name evidence="21" type="ORF">LCY76_11545</name>
</gene>
<dbReference type="GO" id="GO:0009073">
    <property type="term" value="P:aromatic amino acid family biosynthetic process"/>
    <property type="evidence" value="ECO:0007669"/>
    <property type="project" value="UniProtKB-KW"/>
</dbReference>
<dbReference type="PANTHER" id="PTHR43622:SF7">
    <property type="entry name" value="3-DEHYDROQUINATE SYNTHASE, CHLOROPLASTIC"/>
    <property type="match status" value="1"/>
</dbReference>
<evidence type="ECO:0000313" key="22">
    <source>
        <dbReference type="Proteomes" id="UP001139011"/>
    </source>
</evidence>
<dbReference type="HAMAP" id="MF_00110">
    <property type="entry name" value="DHQ_synthase"/>
    <property type="match status" value="1"/>
</dbReference>
<dbReference type="GO" id="GO:0003856">
    <property type="term" value="F:3-dehydroquinate synthase activity"/>
    <property type="evidence" value="ECO:0007669"/>
    <property type="project" value="UniProtKB-UniRule"/>
</dbReference>
<keyword evidence="12 18" id="KW-0547">Nucleotide-binding</keyword>
<evidence type="ECO:0000256" key="14">
    <source>
        <dbReference type="ARBA" id="ARBA00023027"/>
    </source>
</evidence>
<evidence type="ECO:0000256" key="1">
    <source>
        <dbReference type="ARBA" id="ARBA00001393"/>
    </source>
</evidence>
<evidence type="ECO:0000256" key="10">
    <source>
        <dbReference type="ARBA" id="ARBA00022605"/>
    </source>
</evidence>
<evidence type="ECO:0000259" key="20">
    <source>
        <dbReference type="Pfam" id="PF24621"/>
    </source>
</evidence>
<dbReference type="PIRSF" id="PIRSF001455">
    <property type="entry name" value="DHQ_synth"/>
    <property type="match status" value="1"/>
</dbReference>
<comment type="similarity">
    <text evidence="6 18">Belongs to the sugar phosphate cyclases superfamily. Dehydroquinate synthase family.</text>
</comment>
<keyword evidence="10 18" id="KW-0028">Amino-acid biosynthesis</keyword>
<dbReference type="Gene3D" id="3.40.50.1970">
    <property type="match status" value="1"/>
</dbReference>
<comment type="pathway">
    <text evidence="5 18">Metabolic intermediate biosynthesis; chorismate biosynthesis; chorismate from D-erythrose 4-phosphate and phosphoenolpyruvate: step 2/7.</text>
</comment>
<comment type="catalytic activity">
    <reaction evidence="1 18">
        <text>7-phospho-2-dehydro-3-deoxy-D-arabino-heptonate = 3-dehydroquinate + phosphate</text>
        <dbReference type="Rhea" id="RHEA:21968"/>
        <dbReference type="ChEBI" id="CHEBI:32364"/>
        <dbReference type="ChEBI" id="CHEBI:43474"/>
        <dbReference type="ChEBI" id="CHEBI:58394"/>
        <dbReference type="EC" id="4.2.3.4"/>
    </reaction>
</comment>
<keyword evidence="14 18" id="KW-0520">NAD</keyword>
<dbReference type="GO" id="GO:0046872">
    <property type="term" value="F:metal ion binding"/>
    <property type="evidence" value="ECO:0007669"/>
    <property type="project" value="UniProtKB-KW"/>
</dbReference>
<dbReference type="AlphaFoldDB" id="A0A9X2BCT9"/>
<feature type="binding site" evidence="18">
    <location>
        <position position="152"/>
    </location>
    <ligand>
        <name>NAD(+)</name>
        <dbReference type="ChEBI" id="CHEBI:57540"/>
    </ligand>
</feature>
<evidence type="ECO:0000256" key="15">
    <source>
        <dbReference type="ARBA" id="ARBA00023141"/>
    </source>
</evidence>
<dbReference type="Proteomes" id="UP001139011">
    <property type="component" value="Unassembled WGS sequence"/>
</dbReference>